<evidence type="ECO:0000313" key="4">
    <source>
        <dbReference type="Proteomes" id="UP000183567"/>
    </source>
</evidence>
<feature type="signal peptide" evidence="2">
    <location>
        <begin position="1"/>
        <end position="15"/>
    </location>
</feature>
<evidence type="ECO:0000256" key="1">
    <source>
        <dbReference type="SAM" id="MobiDB-lite"/>
    </source>
</evidence>
<feature type="chain" id="PRO_5012408019" evidence="2">
    <location>
        <begin position="16"/>
        <end position="117"/>
    </location>
</feature>
<organism evidence="3 4">
    <name type="scientific">Rhizopogon vesiculosus</name>
    <dbReference type="NCBI Taxonomy" id="180088"/>
    <lineage>
        <taxon>Eukaryota</taxon>
        <taxon>Fungi</taxon>
        <taxon>Dikarya</taxon>
        <taxon>Basidiomycota</taxon>
        <taxon>Agaricomycotina</taxon>
        <taxon>Agaricomycetes</taxon>
        <taxon>Agaricomycetidae</taxon>
        <taxon>Boletales</taxon>
        <taxon>Suillineae</taxon>
        <taxon>Rhizopogonaceae</taxon>
        <taxon>Rhizopogon</taxon>
    </lineage>
</organism>
<gene>
    <name evidence="3" type="ORF">AZE42_10435</name>
</gene>
<keyword evidence="4" id="KW-1185">Reference proteome</keyword>
<accession>A0A1J8PSJ1</accession>
<dbReference type="AlphaFoldDB" id="A0A1J8PSJ1"/>
<name>A0A1J8PSJ1_9AGAM</name>
<protein>
    <submittedName>
        <fullName evidence="3">Uncharacterized protein</fullName>
    </submittedName>
</protein>
<evidence type="ECO:0000313" key="3">
    <source>
        <dbReference type="EMBL" id="OJA10731.1"/>
    </source>
</evidence>
<dbReference type="EMBL" id="LVVM01005383">
    <property type="protein sequence ID" value="OJA10731.1"/>
    <property type="molecule type" value="Genomic_DNA"/>
</dbReference>
<reference evidence="3 4" key="1">
    <citation type="submission" date="2016-03" db="EMBL/GenBank/DDBJ databases">
        <title>Comparative genomics of the ectomycorrhizal sister species Rhizopogon vinicolor and Rhizopogon vesiculosus (Basidiomycota: Boletales) reveals a divergence of the mating type B locus.</title>
        <authorList>
            <person name="Mujic A.B."/>
            <person name="Kuo A."/>
            <person name="Tritt A."/>
            <person name="Lipzen A."/>
            <person name="Chen C."/>
            <person name="Johnson J."/>
            <person name="Sharma A."/>
            <person name="Barry K."/>
            <person name="Grigoriev I.V."/>
            <person name="Spatafora J.W."/>
        </authorList>
    </citation>
    <scope>NUCLEOTIDE SEQUENCE [LARGE SCALE GENOMIC DNA]</scope>
    <source>
        <strain evidence="3 4">AM-OR11-056</strain>
    </source>
</reference>
<sequence length="117" mass="13089">MLPLMLPLMFPLPLPLPLLLPSMLPLPLPLPLLLPLSLPASQKSHFCFRLCYHPKLTSLNPDPTSYDHLSTYSESQISDFILLQPNQRPSSSNSPLLTLPCPQYRRTPSSSTSSPKR</sequence>
<evidence type="ECO:0000256" key="2">
    <source>
        <dbReference type="SAM" id="SignalP"/>
    </source>
</evidence>
<dbReference type="Proteomes" id="UP000183567">
    <property type="component" value="Unassembled WGS sequence"/>
</dbReference>
<proteinExistence type="predicted"/>
<comment type="caution">
    <text evidence="3">The sequence shown here is derived from an EMBL/GenBank/DDBJ whole genome shotgun (WGS) entry which is preliminary data.</text>
</comment>
<keyword evidence="2" id="KW-0732">Signal</keyword>
<feature type="region of interest" description="Disordered" evidence="1">
    <location>
        <begin position="85"/>
        <end position="117"/>
    </location>
</feature>